<keyword evidence="2 3" id="KW-0732">Signal</keyword>
<dbReference type="KEGG" id="cmet:K6K41_22545"/>
<dbReference type="InterPro" id="IPR034984">
    <property type="entry name" value="Imelysin-like_IPPA"/>
</dbReference>
<dbReference type="Gene3D" id="1.20.1420.20">
    <property type="entry name" value="M75 peptidase, HXXE motif"/>
    <property type="match status" value="1"/>
</dbReference>
<accession>A0A9E6UJX4</accession>
<gene>
    <name evidence="5" type="ORF">K6K41_22545</name>
</gene>
<dbReference type="GO" id="GO:0030313">
    <property type="term" value="C:cell envelope"/>
    <property type="evidence" value="ECO:0007669"/>
    <property type="project" value="UniProtKB-SubCell"/>
</dbReference>
<sequence length="348" mass="35628">MARSLAATLALLAPAGPALAKTPEPGPLAVKAIETVIVPRYEAFAKATAAQTDAWTKACADGDFAPDLGALREAYQTAADGWAAVEFVTTGPIATSLRPDRVFFGPDRRNTVAKALAELTAKARDGDLSPETVRGVSVAAQGFPALERVLYEPAEGEAAARCRVGVAIAKNLSGIAADVVTEWKAETGPLARLKRGEGDPLSFADPAQAAARLMTDLAGGVQRVNDVKLLPVLGSSADAARAKAAEGWRSGRSARAIRVTMASVADLARVFAAAAPVDLAAADAKAFAAAQASAAKLPDDLGEAATEPKRRKAIEAAVASFKAAQTDVVQKLAPALGVPLGFNALDGD</sequence>
<feature type="domain" description="Imelysin-like" evidence="4">
    <location>
        <begin position="37"/>
        <end position="324"/>
    </location>
</feature>
<evidence type="ECO:0000313" key="6">
    <source>
        <dbReference type="Proteomes" id="UP000825701"/>
    </source>
</evidence>
<dbReference type="RefSeq" id="WP_378147602.1">
    <property type="nucleotide sequence ID" value="NZ_JBHRXS010000006.1"/>
</dbReference>
<dbReference type="InterPro" id="IPR038352">
    <property type="entry name" value="Imelysin_sf"/>
</dbReference>
<evidence type="ECO:0000256" key="2">
    <source>
        <dbReference type="ARBA" id="ARBA00022729"/>
    </source>
</evidence>
<keyword evidence="6" id="KW-1185">Reference proteome</keyword>
<dbReference type="CDD" id="cd14659">
    <property type="entry name" value="Imelysin-like_IPPA"/>
    <property type="match status" value="1"/>
</dbReference>
<dbReference type="Proteomes" id="UP000825701">
    <property type="component" value="Chromosome"/>
</dbReference>
<organism evidence="5 6">
    <name type="scientific">Chenggangzhangella methanolivorans</name>
    <dbReference type="NCBI Taxonomy" id="1437009"/>
    <lineage>
        <taxon>Bacteria</taxon>
        <taxon>Pseudomonadati</taxon>
        <taxon>Pseudomonadota</taxon>
        <taxon>Alphaproteobacteria</taxon>
        <taxon>Hyphomicrobiales</taxon>
        <taxon>Methylopilaceae</taxon>
        <taxon>Chenggangzhangella</taxon>
    </lineage>
</organism>
<name>A0A9E6UJX4_9HYPH</name>
<feature type="signal peptide" evidence="3">
    <location>
        <begin position="1"/>
        <end position="20"/>
    </location>
</feature>
<evidence type="ECO:0000259" key="4">
    <source>
        <dbReference type="Pfam" id="PF09375"/>
    </source>
</evidence>
<comment type="subcellular location">
    <subcellularLocation>
        <location evidence="1">Cell envelope</location>
    </subcellularLocation>
</comment>
<protein>
    <submittedName>
        <fullName evidence="5">Imelysin family protein</fullName>
    </submittedName>
</protein>
<dbReference type="AlphaFoldDB" id="A0A9E6UJX4"/>
<evidence type="ECO:0000313" key="5">
    <source>
        <dbReference type="EMBL" id="QZO02493.1"/>
    </source>
</evidence>
<dbReference type="InterPro" id="IPR018976">
    <property type="entry name" value="Imelysin-like"/>
</dbReference>
<evidence type="ECO:0000256" key="3">
    <source>
        <dbReference type="SAM" id="SignalP"/>
    </source>
</evidence>
<dbReference type="Pfam" id="PF09375">
    <property type="entry name" value="Peptidase_M75"/>
    <property type="match status" value="1"/>
</dbReference>
<proteinExistence type="predicted"/>
<reference evidence="5" key="1">
    <citation type="submission" date="2021-08" db="EMBL/GenBank/DDBJ databases">
        <authorList>
            <person name="Zhang H."/>
            <person name="Xu M."/>
            <person name="Yu Z."/>
            <person name="Yang L."/>
            <person name="Cai Y."/>
        </authorList>
    </citation>
    <scope>NUCLEOTIDE SEQUENCE</scope>
    <source>
        <strain evidence="5">CHL1</strain>
    </source>
</reference>
<evidence type="ECO:0000256" key="1">
    <source>
        <dbReference type="ARBA" id="ARBA00004196"/>
    </source>
</evidence>
<dbReference type="EMBL" id="CP081869">
    <property type="protein sequence ID" value="QZO02493.1"/>
    <property type="molecule type" value="Genomic_DNA"/>
</dbReference>
<feature type="chain" id="PRO_5039402972" evidence="3">
    <location>
        <begin position="21"/>
        <end position="348"/>
    </location>
</feature>